<dbReference type="SUPFAM" id="SSF52833">
    <property type="entry name" value="Thioredoxin-like"/>
    <property type="match status" value="1"/>
</dbReference>
<dbReference type="GO" id="GO:0016491">
    <property type="term" value="F:oxidoreductase activity"/>
    <property type="evidence" value="ECO:0007669"/>
    <property type="project" value="InterPro"/>
</dbReference>
<feature type="signal peptide" evidence="1">
    <location>
        <begin position="1"/>
        <end position="18"/>
    </location>
</feature>
<keyword evidence="1" id="KW-0732">Signal</keyword>
<dbReference type="OrthoDB" id="25753at2"/>
<organism evidence="3 4">
    <name type="scientific">Streptococcus himalayensis</name>
    <dbReference type="NCBI Taxonomy" id="1888195"/>
    <lineage>
        <taxon>Bacteria</taxon>
        <taxon>Bacillati</taxon>
        <taxon>Bacillota</taxon>
        <taxon>Bacilli</taxon>
        <taxon>Lactobacillales</taxon>
        <taxon>Streptococcaceae</taxon>
        <taxon>Streptococcus</taxon>
    </lineage>
</organism>
<dbReference type="PROSITE" id="PS51352">
    <property type="entry name" value="THIOREDOXIN_2"/>
    <property type="match status" value="1"/>
</dbReference>
<dbReference type="InterPro" id="IPR036249">
    <property type="entry name" value="Thioredoxin-like_sf"/>
</dbReference>
<name>A0A917EDZ1_9STRE</name>
<gene>
    <name evidence="3" type="ORF">GCM10011510_08510</name>
</gene>
<evidence type="ECO:0000259" key="2">
    <source>
        <dbReference type="PROSITE" id="PS51352"/>
    </source>
</evidence>
<keyword evidence="4" id="KW-1185">Reference proteome</keyword>
<evidence type="ECO:0000313" key="3">
    <source>
        <dbReference type="EMBL" id="GGE29501.1"/>
    </source>
</evidence>
<sequence length="186" mass="20667">MKKGMIYIGLSLSLLTLAACGEMRGTNHSDSPAVQQMVGKEAPAFTIKDKDGKDVSLADFKGKKVYLNLWASWCGPCKQEIPELEKVYQGLKEKDDLVFLSVVSTAEKEFENERPAEQAKEPILEAAAELGITYPVLFDTKDQVFKSYQVRAFPTHIFINRDGTIAQKFEGAMTGKAVQQQLDSLK</sequence>
<feature type="chain" id="PRO_5038788562" evidence="1">
    <location>
        <begin position="19"/>
        <end position="186"/>
    </location>
</feature>
<protein>
    <submittedName>
        <fullName evidence="3">Thioredoxin</fullName>
    </submittedName>
</protein>
<comment type="caution">
    <text evidence="3">The sequence shown here is derived from an EMBL/GenBank/DDBJ whole genome shotgun (WGS) entry which is preliminary data.</text>
</comment>
<dbReference type="Proteomes" id="UP000660801">
    <property type="component" value="Unassembled WGS sequence"/>
</dbReference>
<dbReference type="PANTHER" id="PTHR42852">
    <property type="entry name" value="THIOL:DISULFIDE INTERCHANGE PROTEIN DSBE"/>
    <property type="match status" value="1"/>
</dbReference>
<dbReference type="AlphaFoldDB" id="A0A917EDZ1"/>
<reference evidence="3" key="1">
    <citation type="journal article" date="2014" name="Int. J. Syst. Evol. Microbiol.">
        <title>Complete genome sequence of Corynebacterium casei LMG S-19264T (=DSM 44701T), isolated from a smear-ripened cheese.</title>
        <authorList>
            <consortium name="US DOE Joint Genome Institute (JGI-PGF)"/>
            <person name="Walter F."/>
            <person name="Albersmeier A."/>
            <person name="Kalinowski J."/>
            <person name="Ruckert C."/>
        </authorList>
    </citation>
    <scope>NUCLEOTIDE SEQUENCE</scope>
    <source>
        <strain evidence="3">CGMCC 1.15533</strain>
    </source>
</reference>
<dbReference type="InterPro" id="IPR013740">
    <property type="entry name" value="Redoxin"/>
</dbReference>
<dbReference type="InterPro" id="IPR050553">
    <property type="entry name" value="Thioredoxin_ResA/DsbE_sf"/>
</dbReference>
<proteinExistence type="predicted"/>
<dbReference type="InterPro" id="IPR013766">
    <property type="entry name" value="Thioredoxin_domain"/>
</dbReference>
<dbReference type="PROSITE" id="PS51257">
    <property type="entry name" value="PROKAR_LIPOPROTEIN"/>
    <property type="match status" value="1"/>
</dbReference>
<dbReference type="EMBL" id="BMJN01000010">
    <property type="protein sequence ID" value="GGE29501.1"/>
    <property type="molecule type" value="Genomic_DNA"/>
</dbReference>
<dbReference type="CDD" id="cd02966">
    <property type="entry name" value="TlpA_like_family"/>
    <property type="match status" value="1"/>
</dbReference>
<dbReference type="Pfam" id="PF08534">
    <property type="entry name" value="Redoxin"/>
    <property type="match status" value="1"/>
</dbReference>
<dbReference type="RefSeq" id="WP_068993827.1">
    <property type="nucleotide sequence ID" value="NZ_BMJN01000010.1"/>
</dbReference>
<evidence type="ECO:0000313" key="4">
    <source>
        <dbReference type="Proteomes" id="UP000660801"/>
    </source>
</evidence>
<accession>A0A917EDZ1</accession>
<reference evidence="3" key="2">
    <citation type="submission" date="2020-09" db="EMBL/GenBank/DDBJ databases">
        <authorList>
            <person name="Sun Q."/>
            <person name="Zhou Y."/>
        </authorList>
    </citation>
    <scope>NUCLEOTIDE SEQUENCE</scope>
    <source>
        <strain evidence="3">CGMCC 1.15533</strain>
    </source>
</reference>
<dbReference type="Gene3D" id="3.40.30.10">
    <property type="entry name" value="Glutaredoxin"/>
    <property type="match status" value="1"/>
</dbReference>
<feature type="domain" description="Thioredoxin" evidence="2">
    <location>
        <begin position="36"/>
        <end position="186"/>
    </location>
</feature>
<dbReference type="PANTHER" id="PTHR42852:SF13">
    <property type="entry name" value="PROTEIN DIPZ"/>
    <property type="match status" value="1"/>
</dbReference>
<evidence type="ECO:0000256" key="1">
    <source>
        <dbReference type="SAM" id="SignalP"/>
    </source>
</evidence>